<name>A0AAV4T5U4_9ARAC</name>
<sequence>MNSDEKLEDGCRLERKFRTKRLSDEPIDAEVTKRVQPPRLVKNSRIQKSKMKVKEPKVTLSKKSEKAAPRESLSRSRESIKKRLSPTISQYSGESDYENPECRKLSYFS</sequence>
<organism evidence="2 3">
    <name type="scientific">Caerostris darwini</name>
    <dbReference type="NCBI Taxonomy" id="1538125"/>
    <lineage>
        <taxon>Eukaryota</taxon>
        <taxon>Metazoa</taxon>
        <taxon>Ecdysozoa</taxon>
        <taxon>Arthropoda</taxon>
        <taxon>Chelicerata</taxon>
        <taxon>Arachnida</taxon>
        <taxon>Araneae</taxon>
        <taxon>Araneomorphae</taxon>
        <taxon>Entelegynae</taxon>
        <taxon>Araneoidea</taxon>
        <taxon>Araneidae</taxon>
        <taxon>Caerostris</taxon>
    </lineage>
</organism>
<evidence type="ECO:0000313" key="2">
    <source>
        <dbReference type="EMBL" id="GIY40661.1"/>
    </source>
</evidence>
<dbReference type="AlphaFoldDB" id="A0AAV4T5U4"/>
<proteinExistence type="predicted"/>
<evidence type="ECO:0000256" key="1">
    <source>
        <dbReference type="SAM" id="MobiDB-lite"/>
    </source>
</evidence>
<evidence type="ECO:0000313" key="3">
    <source>
        <dbReference type="Proteomes" id="UP001054837"/>
    </source>
</evidence>
<keyword evidence="3" id="KW-1185">Reference proteome</keyword>
<feature type="region of interest" description="Disordered" evidence="1">
    <location>
        <begin position="18"/>
        <end position="99"/>
    </location>
</feature>
<reference evidence="2 3" key="1">
    <citation type="submission" date="2021-06" db="EMBL/GenBank/DDBJ databases">
        <title>Caerostris darwini draft genome.</title>
        <authorList>
            <person name="Kono N."/>
            <person name="Arakawa K."/>
        </authorList>
    </citation>
    <scope>NUCLEOTIDE SEQUENCE [LARGE SCALE GENOMIC DNA]</scope>
</reference>
<gene>
    <name evidence="2" type="ORF">CDAR_182971</name>
</gene>
<dbReference type="Proteomes" id="UP001054837">
    <property type="component" value="Unassembled WGS sequence"/>
</dbReference>
<dbReference type="EMBL" id="BPLQ01008976">
    <property type="protein sequence ID" value="GIY40661.1"/>
    <property type="molecule type" value="Genomic_DNA"/>
</dbReference>
<feature type="compositionally biased region" description="Basic and acidic residues" evidence="1">
    <location>
        <begin position="52"/>
        <end position="81"/>
    </location>
</feature>
<comment type="caution">
    <text evidence="2">The sequence shown here is derived from an EMBL/GenBank/DDBJ whole genome shotgun (WGS) entry which is preliminary data.</text>
</comment>
<protein>
    <submittedName>
        <fullName evidence="2">Uncharacterized protein</fullName>
    </submittedName>
</protein>
<accession>A0AAV4T5U4</accession>